<keyword evidence="1" id="KW-0472">Membrane</keyword>
<sequence>MLILLLDTNYSDILNLFMFLAFLPLAAGIWVLLWSAHRAARWAKAQQALRPGHAVIGWLGVAALWLLALGLLLLALDFNYDFLGLY</sequence>
<keyword evidence="1" id="KW-1133">Transmembrane helix</keyword>
<feature type="transmembrane region" description="Helical" evidence="1">
    <location>
        <begin position="13"/>
        <end position="34"/>
    </location>
</feature>
<comment type="caution">
    <text evidence="2">The sequence shown here is derived from an EMBL/GenBank/DDBJ whole genome shotgun (WGS) entry which is preliminary data.</text>
</comment>
<evidence type="ECO:0000313" key="2">
    <source>
        <dbReference type="EMBL" id="MBF9239818.1"/>
    </source>
</evidence>
<protein>
    <submittedName>
        <fullName evidence="2">Uncharacterized protein</fullName>
    </submittedName>
</protein>
<dbReference type="Proteomes" id="UP000597617">
    <property type="component" value="Unassembled WGS sequence"/>
</dbReference>
<dbReference type="EMBL" id="JADQDQ010000018">
    <property type="protein sequence ID" value="MBF9239818.1"/>
    <property type="molecule type" value="Genomic_DNA"/>
</dbReference>
<feature type="transmembrane region" description="Helical" evidence="1">
    <location>
        <begin position="55"/>
        <end position="76"/>
    </location>
</feature>
<proteinExistence type="predicted"/>
<gene>
    <name evidence="2" type="ORF">I2I05_20660</name>
</gene>
<evidence type="ECO:0000256" key="1">
    <source>
        <dbReference type="SAM" id="Phobius"/>
    </source>
</evidence>
<organism evidence="2 3">
    <name type="scientific">Hymenobacter jeongseonensis</name>
    <dbReference type="NCBI Taxonomy" id="2791027"/>
    <lineage>
        <taxon>Bacteria</taxon>
        <taxon>Pseudomonadati</taxon>
        <taxon>Bacteroidota</taxon>
        <taxon>Cytophagia</taxon>
        <taxon>Cytophagales</taxon>
        <taxon>Hymenobacteraceae</taxon>
        <taxon>Hymenobacter</taxon>
    </lineage>
</organism>
<evidence type="ECO:0000313" key="3">
    <source>
        <dbReference type="Proteomes" id="UP000597617"/>
    </source>
</evidence>
<accession>A0ABS0IN98</accession>
<keyword evidence="1" id="KW-0812">Transmembrane</keyword>
<reference evidence="2 3" key="1">
    <citation type="submission" date="2020-11" db="EMBL/GenBank/DDBJ databases">
        <authorList>
            <person name="Kim M.K."/>
        </authorList>
    </citation>
    <scope>NUCLEOTIDE SEQUENCE [LARGE SCALE GENOMIC DNA]</scope>
    <source>
        <strain evidence="2 3">BT683</strain>
    </source>
</reference>
<keyword evidence="3" id="KW-1185">Reference proteome</keyword>
<name>A0ABS0IN98_9BACT</name>
<dbReference type="RefSeq" id="WP_196284168.1">
    <property type="nucleotide sequence ID" value="NZ_JADQDQ010000018.1"/>
</dbReference>